<feature type="domain" description="VOC" evidence="1">
    <location>
        <begin position="128"/>
        <end position="246"/>
    </location>
</feature>
<sequence length="247" mass="26697">MSSHILNSILLASADAERLRDWYARAFDVAPNDDGFLELGPVAVLVDGRDDVPAAAADPYRVILNLDVPDAQAAARRLDEAGVEWVAPLEKRADGWFGTFRDPDGNVLQIIQMDAEYYSSRGADDPHRPRPFSGFSADDIPAARAFYADVMGLRVTEEHGMLTLHLGGGAGVLVYPKPNHEPATFTVLNFPVPDIDAAVAELASKGVELLRYDGMPQDDAGVMRGQGPPIAWFTDPAGNVLSVLQED</sequence>
<evidence type="ECO:0000313" key="2">
    <source>
        <dbReference type="EMBL" id="ACQ79398.1"/>
    </source>
</evidence>
<keyword evidence="2" id="KW-0560">Oxidoreductase</keyword>
<feature type="domain" description="VOC" evidence="1">
    <location>
        <begin position="5"/>
        <end position="113"/>
    </location>
</feature>
<protein>
    <submittedName>
        <fullName evidence="2">Glyoxalase/bleomycin resistance protein/dioxygenase</fullName>
    </submittedName>
</protein>
<dbReference type="HOGENOM" id="CLU_1110770_0_0_11"/>
<dbReference type="OrthoDB" id="9804907at2"/>
<dbReference type="eggNOG" id="COG0346">
    <property type="taxonomic scope" value="Bacteria"/>
</dbReference>
<reference evidence="2 3" key="1">
    <citation type="journal article" date="2009" name="Stand. Genomic Sci.">
        <title>Complete genome sequence of Beutenbergia cavernae type strain (HKI 0122).</title>
        <authorList>
            <person name="Land M."/>
            <person name="Pukall R."/>
            <person name="Abt B."/>
            <person name="Goker M."/>
            <person name="Rohde M."/>
            <person name="Glavina Del Rio T."/>
            <person name="Tice H."/>
            <person name="Copeland A."/>
            <person name="Cheng J.F."/>
            <person name="Lucas S."/>
            <person name="Chen F."/>
            <person name="Nolan M."/>
            <person name="Bruce D."/>
            <person name="Goodwin L."/>
            <person name="Pitluck S."/>
            <person name="Ivanova N."/>
            <person name="Mavromatis K."/>
            <person name="Ovchinnikova G."/>
            <person name="Pati A."/>
            <person name="Chen A."/>
            <person name="Palaniappan K."/>
            <person name="Hauser L."/>
            <person name="Chang Y.J."/>
            <person name="Jefferies C.C."/>
            <person name="Saunders E."/>
            <person name="Brettin T."/>
            <person name="Detter J.C."/>
            <person name="Han C."/>
            <person name="Chain P."/>
            <person name="Bristow J."/>
            <person name="Eisen J.A."/>
            <person name="Markowitz V."/>
            <person name="Hugenholtz P."/>
            <person name="Kyrpides N.C."/>
            <person name="Klenk H.P."/>
            <person name="Lapidus A."/>
        </authorList>
    </citation>
    <scope>NUCLEOTIDE SEQUENCE [LARGE SCALE GENOMIC DNA]</scope>
    <source>
        <strain evidence="3">ATCC BAA-8 / DSM 12333 / NBRC 16432</strain>
    </source>
</reference>
<evidence type="ECO:0000259" key="1">
    <source>
        <dbReference type="PROSITE" id="PS51819"/>
    </source>
</evidence>
<accession>C5C0Z4</accession>
<proteinExistence type="predicted"/>
<dbReference type="AlphaFoldDB" id="C5C0Z4"/>
<dbReference type="PROSITE" id="PS51819">
    <property type="entry name" value="VOC"/>
    <property type="match status" value="2"/>
</dbReference>
<dbReference type="Gene3D" id="3.10.180.10">
    <property type="entry name" value="2,3-Dihydroxybiphenyl 1,2-Dioxygenase, domain 1"/>
    <property type="match status" value="2"/>
</dbReference>
<keyword evidence="3" id="KW-1185">Reference proteome</keyword>
<dbReference type="Pfam" id="PF00903">
    <property type="entry name" value="Glyoxalase"/>
    <property type="match status" value="2"/>
</dbReference>
<name>C5C0Z4_BEUC1</name>
<dbReference type="KEGG" id="bcv:Bcav_1138"/>
<dbReference type="InterPro" id="IPR052164">
    <property type="entry name" value="Anthracycline_SecMetBiosynth"/>
</dbReference>
<dbReference type="PANTHER" id="PTHR33993">
    <property type="entry name" value="GLYOXALASE-RELATED"/>
    <property type="match status" value="1"/>
</dbReference>
<dbReference type="Proteomes" id="UP000007962">
    <property type="component" value="Chromosome"/>
</dbReference>
<dbReference type="STRING" id="471853.Bcav_1138"/>
<dbReference type="EMBL" id="CP001618">
    <property type="protein sequence ID" value="ACQ79398.1"/>
    <property type="molecule type" value="Genomic_DNA"/>
</dbReference>
<gene>
    <name evidence="2" type="ordered locus">Bcav_1138</name>
</gene>
<dbReference type="PANTHER" id="PTHR33993:SF14">
    <property type="entry name" value="GB|AAF24581.1"/>
    <property type="match status" value="1"/>
</dbReference>
<keyword evidence="2" id="KW-0223">Dioxygenase</keyword>
<dbReference type="InterPro" id="IPR037523">
    <property type="entry name" value="VOC_core"/>
</dbReference>
<dbReference type="GO" id="GO:0051213">
    <property type="term" value="F:dioxygenase activity"/>
    <property type="evidence" value="ECO:0007669"/>
    <property type="project" value="UniProtKB-KW"/>
</dbReference>
<dbReference type="InterPro" id="IPR029068">
    <property type="entry name" value="Glyas_Bleomycin-R_OHBP_Dase"/>
</dbReference>
<dbReference type="SUPFAM" id="SSF54593">
    <property type="entry name" value="Glyoxalase/Bleomycin resistance protein/Dihydroxybiphenyl dioxygenase"/>
    <property type="match status" value="2"/>
</dbReference>
<organism evidence="2 3">
    <name type="scientific">Beutenbergia cavernae (strain ATCC BAA-8 / DSM 12333 / CCUG 43141 / JCM 11478 / NBRC 16432 / NCIMB 13614 / HKI 0122)</name>
    <dbReference type="NCBI Taxonomy" id="471853"/>
    <lineage>
        <taxon>Bacteria</taxon>
        <taxon>Bacillati</taxon>
        <taxon>Actinomycetota</taxon>
        <taxon>Actinomycetes</taxon>
        <taxon>Micrococcales</taxon>
        <taxon>Beutenbergiaceae</taxon>
        <taxon>Beutenbergia</taxon>
    </lineage>
</organism>
<dbReference type="InterPro" id="IPR004360">
    <property type="entry name" value="Glyas_Fos-R_dOase_dom"/>
</dbReference>
<evidence type="ECO:0000313" key="3">
    <source>
        <dbReference type="Proteomes" id="UP000007962"/>
    </source>
</evidence>
<dbReference type="CDD" id="cd06587">
    <property type="entry name" value="VOC"/>
    <property type="match status" value="1"/>
</dbReference>